<dbReference type="EMBL" id="RSAA01000026">
    <property type="protein sequence ID" value="RRO13776.1"/>
    <property type="molecule type" value="Genomic_DNA"/>
</dbReference>
<keyword evidence="3" id="KW-0804">Transcription</keyword>
<dbReference type="InterPro" id="IPR001647">
    <property type="entry name" value="HTH_TetR"/>
</dbReference>
<comment type="caution">
    <text evidence="6">The sequence shown here is derived from an EMBL/GenBank/DDBJ whole genome shotgun (WGS) entry which is preliminary data.</text>
</comment>
<dbReference type="PANTHER" id="PTHR30055">
    <property type="entry name" value="HTH-TYPE TRANSCRIPTIONAL REGULATOR RUTR"/>
    <property type="match status" value="1"/>
</dbReference>
<dbReference type="SUPFAM" id="SSF46689">
    <property type="entry name" value="Homeodomain-like"/>
    <property type="match status" value="1"/>
</dbReference>
<dbReference type="PANTHER" id="PTHR30055:SF234">
    <property type="entry name" value="HTH-TYPE TRANSCRIPTIONAL REGULATOR BETI"/>
    <property type="match status" value="1"/>
</dbReference>
<keyword evidence="7" id="KW-1185">Reference proteome</keyword>
<accession>A0A3R8Q5S5</accession>
<dbReference type="Pfam" id="PF00440">
    <property type="entry name" value="TetR_N"/>
    <property type="match status" value="1"/>
</dbReference>
<feature type="domain" description="HTH tetR-type" evidence="5">
    <location>
        <begin position="44"/>
        <end position="104"/>
    </location>
</feature>
<sequence length="256" mass="28371">MSRHVRNARVLVPQQTGCTTPTLGGALPAEIAPLRRKPVQQRSAQRVERMLAATAALIDEVGYDGLTTTLIAERAGVAVGSLYQFFPDKRAVVQELTLRNLDRFVRTVSSRFEQMELAHWWDAVDAVFDTYLTMHREVPAFSRLHFGDVVDLRLLDPGKDNNAVIAEKLTGLIAEEFHLDPADLSLPLTVAVEAADAVLHLAFRRDSHGDQAILAEAKDLVRGYLSNRIKEERRTPSTVIGPTIMAGYPNDLPSPR</sequence>
<dbReference type="PRINTS" id="PR00455">
    <property type="entry name" value="HTHTETR"/>
</dbReference>
<evidence type="ECO:0000256" key="1">
    <source>
        <dbReference type="ARBA" id="ARBA00023015"/>
    </source>
</evidence>
<dbReference type="InterPro" id="IPR041674">
    <property type="entry name" value="TetR_C_22"/>
</dbReference>
<organism evidence="6 7">
    <name type="scientific">Saccharopolyspora rhizosphaerae</name>
    <dbReference type="NCBI Taxonomy" id="2492662"/>
    <lineage>
        <taxon>Bacteria</taxon>
        <taxon>Bacillati</taxon>
        <taxon>Actinomycetota</taxon>
        <taxon>Actinomycetes</taxon>
        <taxon>Pseudonocardiales</taxon>
        <taxon>Pseudonocardiaceae</taxon>
        <taxon>Saccharopolyspora</taxon>
    </lineage>
</organism>
<feature type="DNA-binding region" description="H-T-H motif" evidence="4">
    <location>
        <begin position="67"/>
        <end position="86"/>
    </location>
</feature>
<evidence type="ECO:0000313" key="7">
    <source>
        <dbReference type="Proteomes" id="UP000274515"/>
    </source>
</evidence>
<evidence type="ECO:0000256" key="4">
    <source>
        <dbReference type="PROSITE-ProRule" id="PRU00335"/>
    </source>
</evidence>
<keyword evidence="2 4" id="KW-0238">DNA-binding</keyword>
<dbReference type="GO" id="GO:0000976">
    <property type="term" value="F:transcription cis-regulatory region binding"/>
    <property type="evidence" value="ECO:0007669"/>
    <property type="project" value="TreeGrafter"/>
</dbReference>
<dbReference type="InterPro" id="IPR023772">
    <property type="entry name" value="DNA-bd_HTH_TetR-type_CS"/>
</dbReference>
<reference evidence="6 7" key="1">
    <citation type="submission" date="2018-11" db="EMBL/GenBank/DDBJ databases">
        <title>Saccharopolyspora rhizosphaerae sp. nov., an actinomycete isolated from rhizosphere soil in Thailand.</title>
        <authorList>
            <person name="Intra B."/>
            <person name="Euanorasetr J."/>
            <person name="Take A."/>
            <person name="Inahashi Y."/>
            <person name="Mori M."/>
            <person name="Panbangred W."/>
            <person name="Matsumoto A."/>
        </authorList>
    </citation>
    <scope>NUCLEOTIDE SEQUENCE [LARGE SCALE GENOMIC DNA]</scope>
    <source>
        <strain evidence="6 7">H219</strain>
    </source>
</reference>
<keyword evidence="1" id="KW-0805">Transcription regulation</keyword>
<protein>
    <submittedName>
        <fullName evidence="6">TetR/AcrR family transcriptional regulator</fullName>
    </submittedName>
</protein>
<evidence type="ECO:0000313" key="6">
    <source>
        <dbReference type="EMBL" id="RRO13776.1"/>
    </source>
</evidence>
<dbReference type="InterPro" id="IPR009057">
    <property type="entry name" value="Homeodomain-like_sf"/>
</dbReference>
<name>A0A3R8Q5S5_9PSEU</name>
<dbReference type="PROSITE" id="PS50977">
    <property type="entry name" value="HTH_TETR_2"/>
    <property type="match status" value="1"/>
</dbReference>
<dbReference type="Proteomes" id="UP000274515">
    <property type="component" value="Unassembled WGS sequence"/>
</dbReference>
<dbReference type="OrthoDB" id="9816320at2"/>
<proteinExistence type="predicted"/>
<dbReference type="AlphaFoldDB" id="A0A3R8Q5S5"/>
<evidence type="ECO:0000256" key="3">
    <source>
        <dbReference type="ARBA" id="ARBA00023163"/>
    </source>
</evidence>
<dbReference type="GO" id="GO:0003700">
    <property type="term" value="F:DNA-binding transcription factor activity"/>
    <property type="evidence" value="ECO:0007669"/>
    <property type="project" value="TreeGrafter"/>
</dbReference>
<evidence type="ECO:0000259" key="5">
    <source>
        <dbReference type="PROSITE" id="PS50977"/>
    </source>
</evidence>
<gene>
    <name evidence="6" type="ORF">EIL87_22620</name>
</gene>
<dbReference type="InterPro" id="IPR050109">
    <property type="entry name" value="HTH-type_TetR-like_transc_reg"/>
</dbReference>
<dbReference type="Gene3D" id="1.10.357.10">
    <property type="entry name" value="Tetracycline Repressor, domain 2"/>
    <property type="match status" value="1"/>
</dbReference>
<dbReference type="PROSITE" id="PS01081">
    <property type="entry name" value="HTH_TETR_1"/>
    <property type="match status" value="1"/>
</dbReference>
<evidence type="ECO:0000256" key="2">
    <source>
        <dbReference type="ARBA" id="ARBA00023125"/>
    </source>
</evidence>
<dbReference type="Pfam" id="PF17928">
    <property type="entry name" value="TetR_C_22"/>
    <property type="match status" value="1"/>
</dbReference>